<keyword evidence="2" id="KW-1185">Reference proteome</keyword>
<evidence type="ECO:0000313" key="1">
    <source>
        <dbReference type="EMBL" id="BBX60288.1"/>
    </source>
</evidence>
<name>A0A7I7LKB6_9MYCO</name>
<dbReference type="SUPFAM" id="SSF55729">
    <property type="entry name" value="Acyl-CoA N-acyltransferases (Nat)"/>
    <property type="match status" value="1"/>
</dbReference>
<proteinExistence type="predicted"/>
<dbReference type="AlphaFoldDB" id="A0A7I7LKB6"/>
<dbReference type="EMBL" id="AP022572">
    <property type="protein sequence ID" value="BBX60288.1"/>
    <property type="molecule type" value="Genomic_DNA"/>
</dbReference>
<dbReference type="Proteomes" id="UP000467164">
    <property type="component" value="Chromosome"/>
</dbReference>
<evidence type="ECO:0000313" key="2">
    <source>
        <dbReference type="Proteomes" id="UP000467164"/>
    </source>
</evidence>
<gene>
    <name evidence="1" type="ORF">MSHO_56330</name>
</gene>
<organism evidence="1 2">
    <name type="scientific">Mycobacterium shottsii</name>
    <dbReference type="NCBI Taxonomy" id="133549"/>
    <lineage>
        <taxon>Bacteria</taxon>
        <taxon>Bacillati</taxon>
        <taxon>Actinomycetota</taxon>
        <taxon>Actinomycetes</taxon>
        <taxon>Mycobacteriales</taxon>
        <taxon>Mycobacteriaceae</taxon>
        <taxon>Mycobacterium</taxon>
        <taxon>Mycobacterium ulcerans group</taxon>
    </lineage>
</organism>
<evidence type="ECO:0008006" key="3">
    <source>
        <dbReference type="Google" id="ProtNLM"/>
    </source>
</evidence>
<sequence length="69" mass="7889">MLPHFVASVLNAEPQCRRIIFSPDYRSRGTRRFCENGGCTFLGEHDLPDRRVALYVLPRTLDDVPGLRS</sequence>
<protein>
    <recommendedName>
        <fullName evidence="3">N-acetyltransferase</fullName>
    </recommendedName>
</protein>
<dbReference type="InterPro" id="IPR016181">
    <property type="entry name" value="Acyl_CoA_acyltransferase"/>
</dbReference>
<dbReference type="KEGG" id="msho:MSHO_56330"/>
<dbReference type="Gene3D" id="3.40.630.30">
    <property type="match status" value="1"/>
</dbReference>
<reference evidence="1 2" key="1">
    <citation type="journal article" date="2019" name="Emerg. Microbes Infect.">
        <title>Comprehensive subspecies identification of 175 nontuberculous mycobacteria species based on 7547 genomic profiles.</title>
        <authorList>
            <person name="Matsumoto Y."/>
            <person name="Kinjo T."/>
            <person name="Motooka D."/>
            <person name="Nabeya D."/>
            <person name="Jung N."/>
            <person name="Uechi K."/>
            <person name="Horii T."/>
            <person name="Iida T."/>
            <person name="Fujita J."/>
            <person name="Nakamura S."/>
        </authorList>
    </citation>
    <scope>NUCLEOTIDE SEQUENCE [LARGE SCALE GENOMIC DNA]</scope>
    <source>
        <strain evidence="1 2">JCM 12657</strain>
    </source>
</reference>
<accession>A0A7I7LKB6</accession>